<keyword evidence="11" id="KW-1015">Disulfide bond</keyword>
<feature type="domain" description="Ig-like" evidence="20">
    <location>
        <begin position="234"/>
        <end position="307"/>
    </location>
</feature>
<gene>
    <name evidence="22" type="primary">LOC113058367</name>
</gene>
<dbReference type="FunFam" id="2.60.40.10:FF:000184">
    <property type="entry name" value="cell adhesion molecule 1 isoform X2"/>
    <property type="match status" value="1"/>
</dbReference>
<dbReference type="SMART" id="SM00294">
    <property type="entry name" value="4.1m"/>
    <property type="match status" value="1"/>
</dbReference>
<evidence type="ECO:0000256" key="14">
    <source>
        <dbReference type="ARBA" id="ARBA00034103"/>
    </source>
</evidence>
<dbReference type="GO" id="GO:0051606">
    <property type="term" value="P:detection of stimulus"/>
    <property type="evidence" value="ECO:0007669"/>
    <property type="project" value="TreeGrafter"/>
</dbReference>
<dbReference type="Pfam" id="PF08205">
    <property type="entry name" value="C2-set_2"/>
    <property type="match status" value="1"/>
</dbReference>
<keyword evidence="10 18" id="KW-0472">Membrane</keyword>
<evidence type="ECO:0000313" key="21">
    <source>
        <dbReference type="Proteomes" id="UP000515129"/>
    </source>
</evidence>
<evidence type="ECO:0000256" key="13">
    <source>
        <dbReference type="ARBA" id="ARBA00023319"/>
    </source>
</evidence>
<organism evidence="21 22">
    <name type="scientific">Carassius auratus</name>
    <name type="common">Goldfish</name>
    <dbReference type="NCBI Taxonomy" id="7957"/>
    <lineage>
        <taxon>Eukaryota</taxon>
        <taxon>Metazoa</taxon>
        <taxon>Chordata</taxon>
        <taxon>Craniata</taxon>
        <taxon>Vertebrata</taxon>
        <taxon>Euteleostomi</taxon>
        <taxon>Actinopterygii</taxon>
        <taxon>Neopterygii</taxon>
        <taxon>Teleostei</taxon>
        <taxon>Ostariophysi</taxon>
        <taxon>Cypriniformes</taxon>
        <taxon>Cyprinidae</taxon>
        <taxon>Cyprininae</taxon>
        <taxon>Carassius</taxon>
    </lineage>
</organism>
<keyword evidence="21" id="KW-1185">Reference proteome</keyword>
<dbReference type="PANTHER" id="PTHR45889">
    <property type="entry name" value="IG-LIKE DOMAIN-CONTAINING PROTEIN"/>
    <property type="match status" value="1"/>
</dbReference>
<dbReference type="RefSeq" id="XP_026081985.1">
    <property type="nucleotide sequence ID" value="XM_026226200.1"/>
</dbReference>
<evidence type="ECO:0000256" key="10">
    <source>
        <dbReference type="ARBA" id="ARBA00023136"/>
    </source>
</evidence>
<dbReference type="SUPFAM" id="SSF48726">
    <property type="entry name" value="Immunoglobulin"/>
    <property type="match status" value="3"/>
</dbReference>
<evidence type="ECO:0000256" key="8">
    <source>
        <dbReference type="ARBA" id="ARBA00022989"/>
    </source>
</evidence>
<keyword evidence="12" id="KW-0325">Glycoprotein</keyword>
<evidence type="ECO:0000256" key="1">
    <source>
        <dbReference type="ARBA" id="ARBA00004251"/>
    </source>
</evidence>
<dbReference type="Pfam" id="PF07686">
    <property type="entry name" value="V-set"/>
    <property type="match status" value="1"/>
</dbReference>
<proteinExistence type="inferred from homology"/>
<feature type="domain" description="Ig-like" evidence="20">
    <location>
        <begin position="29"/>
        <end position="130"/>
    </location>
</feature>
<evidence type="ECO:0000256" key="16">
    <source>
        <dbReference type="ARBA" id="ARBA00068781"/>
    </source>
</evidence>
<evidence type="ECO:0000256" key="3">
    <source>
        <dbReference type="ARBA" id="ARBA00022475"/>
    </source>
</evidence>
<keyword evidence="8 18" id="KW-1133">Transmembrane helix</keyword>
<keyword evidence="9" id="KW-0770">Synapse</keyword>
<dbReference type="InterPro" id="IPR013783">
    <property type="entry name" value="Ig-like_fold"/>
</dbReference>
<dbReference type="GO" id="GO:0005102">
    <property type="term" value="F:signaling receptor binding"/>
    <property type="evidence" value="ECO:0007669"/>
    <property type="project" value="TreeGrafter"/>
</dbReference>
<dbReference type="GO" id="GO:0045202">
    <property type="term" value="C:synapse"/>
    <property type="evidence" value="ECO:0007669"/>
    <property type="project" value="UniProtKB-SubCell"/>
</dbReference>
<dbReference type="PANTHER" id="PTHR45889:SF2">
    <property type="entry name" value="CELL ADHESION MOLECULE 1"/>
    <property type="match status" value="1"/>
</dbReference>
<evidence type="ECO:0000256" key="6">
    <source>
        <dbReference type="ARBA" id="ARBA00022729"/>
    </source>
</evidence>
<dbReference type="InterPro" id="IPR036179">
    <property type="entry name" value="Ig-like_dom_sf"/>
</dbReference>
<dbReference type="GO" id="GO:0043005">
    <property type="term" value="C:neuron projection"/>
    <property type="evidence" value="ECO:0007669"/>
    <property type="project" value="TreeGrafter"/>
</dbReference>
<evidence type="ECO:0000256" key="7">
    <source>
        <dbReference type="ARBA" id="ARBA00022737"/>
    </source>
</evidence>
<keyword evidence="4" id="KW-0597">Phosphoprotein</keyword>
<keyword evidence="3" id="KW-1003">Cell membrane</keyword>
<dbReference type="Proteomes" id="UP000515129">
    <property type="component" value="Chromosome 40"/>
</dbReference>
<feature type="domain" description="Ig-like" evidence="20">
    <location>
        <begin position="135"/>
        <end position="229"/>
    </location>
</feature>
<name>A0A6P6LBJ8_CARAU</name>
<dbReference type="FunFam" id="2.60.40.10:FF:000013">
    <property type="entry name" value="cell adhesion molecule 1 isoform X1"/>
    <property type="match status" value="1"/>
</dbReference>
<dbReference type="InterPro" id="IPR003585">
    <property type="entry name" value="Neurexin-like"/>
</dbReference>
<reference evidence="22" key="1">
    <citation type="submission" date="2025-08" db="UniProtKB">
        <authorList>
            <consortium name="RefSeq"/>
        </authorList>
    </citation>
    <scope>IDENTIFICATION</scope>
    <source>
        <strain evidence="22">Wakin</strain>
        <tissue evidence="22">Muscle</tissue>
    </source>
</reference>
<dbReference type="InterPro" id="IPR003598">
    <property type="entry name" value="Ig_sub2"/>
</dbReference>
<evidence type="ECO:0000256" key="9">
    <source>
        <dbReference type="ARBA" id="ARBA00023018"/>
    </source>
</evidence>
<dbReference type="GO" id="GO:0042271">
    <property type="term" value="P:susceptibility to natural killer cell mediated cytotoxicity"/>
    <property type="evidence" value="ECO:0007669"/>
    <property type="project" value="TreeGrafter"/>
</dbReference>
<evidence type="ECO:0000256" key="2">
    <source>
        <dbReference type="ARBA" id="ARBA00007810"/>
    </source>
</evidence>
<accession>A0A6P6LBJ8</accession>
<evidence type="ECO:0000256" key="11">
    <source>
        <dbReference type="ARBA" id="ARBA00023157"/>
    </source>
</evidence>
<keyword evidence="5 18" id="KW-0812">Transmembrane</keyword>
<dbReference type="InterPro" id="IPR013106">
    <property type="entry name" value="Ig_V-set"/>
</dbReference>
<dbReference type="Pfam" id="PF13927">
    <property type="entry name" value="Ig_3"/>
    <property type="match status" value="1"/>
</dbReference>
<dbReference type="GO" id="GO:0005886">
    <property type="term" value="C:plasma membrane"/>
    <property type="evidence" value="ECO:0007669"/>
    <property type="project" value="UniProtKB-SubCell"/>
</dbReference>
<dbReference type="InterPro" id="IPR003599">
    <property type="entry name" value="Ig_sub"/>
</dbReference>
<protein>
    <recommendedName>
        <fullName evidence="16">Cell adhesion molecule 1</fullName>
    </recommendedName>
    <alternativeName>
        <fullName evidence="17">Synaptic cell adhesion molecule</fullName>
    </alternativeName>
</protein>
<comment type="similarity">
    <text evidence="2">Belongs to the nectin family.</text>
</comment>
<evidence type="ECO:0000256" key="5">
    <source>
        <dbReference type="ARBA" id="ARBA00022692"/>
    </source>
</evidence>
<evidence type="ECO:0000259" key="20">
    <source>
        <dbReference type="PROSITE" id="PS50835"/>
    </source>
</evidence>
<evidence type="ECO:0000256" key="4">
    <source>
        <dbReference type="ARBA" id="ARBA00022553"/>
    </source>
</evidence>
<dbReference type="InterPro" id="IPR007110">
    <property type="entry name" value="Ig-like_dom"/>
</dbReference>
<dbReference type="SMART" id="SM00409">
    <property type="entry name" value="IG"/>
    <property type="match status" value="3"/>
</dbReference>
<evidence type="ECO:0000256" key="19">
    <source>
        <dbReference type="SAM" id="SignalP"/>
    </source>
</evidence>
<keyword evidence="13" id="KW-0393">Immunoglobulin domain</keyword>
<feature type="signal peptide" evidence="19">
    <location>
        <begin position="1"/>
        <end position="28"/>
    </location>
</feature>
<sequence length="402" mass="44650">MASSGLGSHSISLFFYVFFATFLHKGAAQNISVQGQNLVTNNVSVVEGEMAIISCRVKNNDDSVIQLLNPNRQTIYFRDVRPLKDSRFQLVNFSDNELLVSLSNVSLSDEGRYVCQLYTDPPQEAYADITVLVPPGNPILESREEIVSEGNETEITCTAMGSKPASTIKWMKGDQPLQGEATVEELYDRMFTVTSRLRLTVSKEDDGVAVICIIDHPAVKDFQAQKYLEVQYKPEVQIVVEFPEGLTREGENLELTCKAKGKPQPHQINWLKVDDDFPSHTMISGSDLFIENLNKSFNGTYRCVASNLVGEAYDDYILYVYDSRADGAPQKIDHAVIGGIVAVVVFAMLCLLIVLGRYFARHKGTYFTHEAKGADDAADADTAIINAEGGHNNSDDKKEYYI</sequence>
<keyword evidence="7" id="KW-0677">Repeat</keyword>
<evidence type="ECO:0000256" key="12">
    <source>
        <dbReference type="ARBA" id="ARBA00023180"/>
    </source>
</evidence>
<dbReference type="PROSITE" id="PS50835">
    <property type="entry name" value="IG_LIKE"/>
    <property type="match status" value="3"/>
</dbReference>
<evidence type="ECO:0000256" key="15">
    <source>
        <dbReference type="ARBA" id="ARBA00063829"/>
    </source>
</evidence>
<keyword evidence="6 19" id="KW-0732">Signal</keyword>
<comment type="subcellular location">
    <subcellularLocation>
        <location evidence="1">Cell membrane</location>
        <topology evidence="1">Single-pass type I membrane protein</topology>
    </subcellularLocation>
    <subcellularLocation>
        <location evidence="14">Synapse</location>
    </subcellularLocation>
</comment>
<dbReference type="GeneID" id="113058367"/>
<evidence type="ECO:0000256" key="18">
    <source>
        <dbReference type="SAM" id="Phobius"/>
    </source>
</evidence>
<dbReference type="SMART" id="SM00408">
    <property type="entry name" value="IGc2"/>
    <property type="match status" value="3"/>
</dbReference>
<dbReference type="CDD" id="cd05881">
    <property type="entry name" value="IgV_1_Necl-2"/>
    <property type="match status" value="1"/>
</dbReference>
<dbReference type="FunFam" id="2.60.40.10:FF:000200">
    <property type="entry name" value="cell adhesion molecule 1 isoform X1"/>
    <property type="match status" value="1"/>
</dbReference>
<dbReference type="Gene3D" id="2.60.40.10">
    <property type="entry name" value="Immunoglobulins"/>
    <property type="match status" value="3"/>
</dbReference>
<feature type="chain" id="PRO_5027791324" description="Cell adhesion molecule 1" evidence="19">
    <location>
        <begin position="29"/>
        <end position="402"/>
    </location>
</feature>
<dbReference type="AlphaFoldDB" id="A0A6P6LBJ8"/>
<comment type="subunit">
    <text evidence="15">Homodimer (via Ig-like V-type domain). Interacts with FARP1. Interacts (via Ig-like V-type domain) with CRTAM (via Ig-like V-type domain); the interaction competes with CRTAM homodimerization and CADM1 homodimerization. Interacts (via C-terminus) with EPB41L3/DAL1. The interaction with EPB41L3/DAL1 may act to anchor CADM1 to the actin cytoskeleton. Interacts (via C-terminus) with MPP2 (via PDZ domain). Interacts (via C-terminus) with MPP3 (via PDZ domain); this interaction connects CADM1 with DLG1. Interacts (via C-terminus) with PALS2 (via PDZ domain).</text>
</comment>
<dbReference type="GO" id="GO:0008037">
    <property type="term" value="P:cell recognition"/>
    <property type="evidence" value="ECO:0007669"/>
    <property type="project" value="TreeGrafter"/>
</dbReference>
<evidence type="ECO:0000256" key="17">
    <source>
        <dbReference type="ARBA" id="ARBA00080773"/>
    </source>
</evidence>
<dbReference type="InterPro" id="IPR013162">
    <property type="entry name" value="CD80_C2-set"/>
</dbReference>
<evidence type="ECO:0000313" key="22">
    <source>
        <dbReference type="RefSeq" id="XP_026081985.1"/>
    </source>
</evidence>
<feature type="transmembrane region" description="Helical" evidence="18">
    <location>
        <begin position="335"/>
        <end position="355"/>
    </location>
</feature>
<dbReference type="GO" id="GO:0007156">
    <property type="term" value="P:homophilic cell adhesion via plasma membrane adhesion molecules"/>
    <property type="evidence" value="ECO:0007669"/>
    <property type="project" value="TreeGrafter"/>
</dbReference>